<dbReference type="RefSeq" id="XP_025373433.1">
    <property type="nucleotide sequence ID" value="XM_025515756.1"/>
</dbReference>
<evidence type="ECO:0000256" key="4">
    <source>
        <dbReference type="ARBA" id="ARBA00022792"/>
    </source>
</evidence>
<protein>
    <recommendedName>
        <fullName evidence="13">Cytochrome b mRNA-processing protein 4</fullName>
    </recommendedName>
</protein>
<sequence>MSAGKPSLVRAFVGGAVIVAAGWGIMAATTPNEQQFYDKLSPELKARVDAQRNAARRKAAYAEQAHRAQDQDDSPVQWQTGKEARDSTPPPTGAFGRPPR</sequence>
<dbReference type="OrthoDB" id="5576752at2759"/>
<name>A0A316WEW5_9BASI</name>
<dbReference type="EMBL" id="KZ819351">
    <property type="protein sequence ID" value="PWN46273.1"/>
    <property type="molecule type" value="Genomic_DNA"/>
</dbReference>
<organism evidence="11 12">
    <name type="scientific">Ceraceosorus guamensis</name>
    <dbReference type="NCBI Taxonomy" id="1522189"/>
    <lineage>
        <taxon>Eukaryota</taxon>
        <taxon>Fungi</taxon>
        <taxon>Dikarya</taxon>
        <taxon>Basidiomycota</taxon>
        <taxon>Ustilaginomycotina</taxon>
        <taxon>Exobasidiomycetes</taxon>
        <taxon>Ceraceosorales</taxon>
        <taxon>Ceraceosoraceae</taxon>
        <taxon>Ceraceosorus</taxon>
    </lineage>
</organism>
<comment type="similarity">
    <text evidence="2">Belongs to the CBP4 family.</text>
</comment>
<keyword evidence="7" id="KW-0472">Membrane</keyword>
<keyword evidence="12" id="KW-1185">Reference proteome</keyword>
<comment type="subcellular location">
    <subcellularLocation>
        <location evidence="1">Mitochondrion inner membrane</location>
        <topology evidence="1">Single-pass membrane protein</topology>
    </subcellularLocation>
</comment>
<dbReference type="Pfam" id="PF07960">
    <property type="entry name" value="CBP4"/>
    <property type="match status" value="1"/>
</dbReference>
<evidence type="ECO:0000256" key="5">
    <source>
        <dbReference type="ARBA" id="ARBA00022989"/>
    </source>
</evidence>
<evidence type="ECO:0000313" key="12">
    <source>
        <dbReference type="Proteomes" id="UP000245783"/>
    </source>
</evidence>
<evidence type="ECO:0000256" key="1">
    <source>
        <dbReference type="ARBA" id="ARBA00004434"/>
    </source>
</evidence>
<keyword evidence="6" id="KW-0496">Mitochondrion</keyword>
<comment type="function">
    <text evidence="9">Essential for the assembly of ubiquinol-cytochrome c reductase. It has a direct effect on the correct occurrence of the Rieske protein, core 4, core 5 and apocytochrome b.</text>
</comment>
<keyword evidence="3" id="KW-0812">Transmembrane</keyword>
<evidence type="ECO:0000256" key="9">
    <source>
        <dbReference type="ARBA" id="ARBA00025413"/>
    </source>
</evidence>
<gene>
    <name evidence="11" type="ORF">IE81DRAFT_343895</name>
</gene>
<evidence type="ECO:0000256" key="3">
    <source>
        <dbReference type="ARBA" id="ARBA00022692"/>
    </source>
</evidence>
<evidence type="ECO:0000256" key="10">
    <source>
        <dbReference type="SAM" id="MobiDB-lite"/>
    </source>
</evidence>
<evidence type="ECO:0000256" key="8">
    <source>
        <dbReference type="ARBA" id="ARBA00023186"/>
    </source>
</evidence>
<keyword evidence="4" id="KW-0999">Mitochondrion inner membrane</keyword>
<evidence type="ECO:0000313" key="11">
    <source>
        <dbReference type="EMBL" id="PWN46273.1"/>
    </source>
</evidence>
<accession>A0A316WEW5</accession>
<dbReference type="InterPro" id="IPR012420">
    <property type="entry name" value="Cbp4"/>
</dbReference>
<keyword evidence="8" id="KW-0143">Chaperone</keyword>
<feature type="region of interest" description="Disordered" evidence="10">
    <location>
        <begin position="50"/>
        <end position="100"/>
    </location>
</feature>
<dbReference type="Proteomes" id="UP000245783">
    <property type="component" value="Unassembled WGS sequence"/>
</dbReference>
<dbReference type="InParanoid" id="A0A316WEW5"/>
<evidence type="ECO:0000256" key="7">
    <source>
        <dbReference type="ARBA" id="ARBA00023136"/>
    </source>
</evidence>
<evidence type="ECO:0000256" key="2">
    <source>
        <dbReference type="ARBA" id="ARBA00006780"/>
    </source>
</evidence>
<dbReference type="AlphaFoldDB" id="A0A316WEW5"/>
<keyword evidence="5" id="KW-1133">Transmembrane helix</keyword>
<dbReference type="GeneID" id="37037626"/>
<dbReference type="GO" id="GO:0005743">
    <property type="term" value="C:mitochondrial inner membrane"/>
    <property type="evidence" value="ECO:0007669"/>
    <property type="project" value="UniProtKB-SubCell"/>
</dbReference>
<reference evidence="11 12" key="1">
    <citation type="journal article" date="2018" name="Mol. Biol. Evol.">
        <title>Broad Genomic Sampling Reveals a Smut Pathogenic Ancestry of the Fungal Clade Ustilaginomycotina.</title>
        <authorList>
            <person name="Kijpornyongpan T."/>
            <person name="Mondo S.J."/>
            <person name="Barry K."/>
            <person name="Sandor L."/>
            <person name="Lee J."/>
            <person name="Lipzen A."/>
            <person name="Pangilinan J."/>
            <person name="LaButti K."/>
            <person name="Hainaut M."/>
            <person name="Henrissat B."/>
            <person name="Grigoriev I.V."/>
            <person name="Spatafora J.W."/>
            <person name="Aime M.C."/>
        </authorList>
    </citation>
    <scope>NUCLEOTIDE SEQUENCE [LARGE SCALE GENOMIC DNA]</scope>
    <source>
        <strain evidence="11 12">MCA 4658</strain>
    </source>
</reference>
<evidence type="ECO:0000256" key="6">
    <source>
        <dbReference type="ARBA" id="ARBA00023128"/>
    </source>
</evidence>
<evidence type="ECO:0008006" key="13">
    <source>
        <dbReference type="Google" id="ProtNLM"/>
    </source>
</evidence>
<proteinExistence type="inferred from homology"/>
<dbReference type="STRING" id="1522189.A0A316WEW5"/>